<name>A0A291DHC7_9MICC</name>
<dbReference type="EMBL" id="CP023510">
    <property type="protein sequence ID" value="ATF63912.1"/>
    <property type="molecule type" value="Genomic_DNA"/>
</dbReference>
<dbReference type="Proteomes" id="UP000218628">
    <property type="component" value="Chromosome"/>
</dbReference>
<evidence type="ECO:0000313" key="1">
    <source>
        <dbReference type="EMBL" id="ATF63912.1"/>
    </source>
</evidence>
<accession>A0A291DHC7</accession>
<organism evidence="1 2">
    <name type="scientific">Rothia mucilaginosa</name>
    <dbReference type="NCBI Taxonomy" id="43675"/>
    <lineage>
        <taxon>Bacteria</taxon>
        <taxon>Bacillati</taxon>
        <taxon>Actinomycetota</taxon>
        <taxon>Actinomycetes</taxon>
        <taxon>Micrococcales</taxon>
        <taxon>Micrococcaceae</taxon>
        <taxon>Rothia</taxon>
    </lineage>
</organism>
<sequence length="646" mass="72119">MSLNWFPLPKNTGSISARGASRTLGRPNLSPLALVTREMAQNSWDARLEGHMPEFGCLVRHANQGVLNTLRNEVFAAGFEIHSKYTGLDQTFNRGDVYFLEFWDRGTVGLDGPDRPDEAVEEGESQNFVNLTMNLGSDNKGQGNGGSYGFGKTAAFNMSESQSVIYWSAFKTKTGEIDYRLIAVALGKEYTYGGRNYTGRHWWGYEGPTVKGTGNILPLTGEPARRLGEAIFSRHFNDGETGTSILIVDAKPAELMEVSDDEGKILDDPGRIIERSHEKIQNIVMYHLWPKLDVEDGNRSMDIRINNDPVLIQDLKNKPEYKGIEQLCAALIDVRKMAELQRMNFDAESFDGVFQYKSFVFKRARDSYNIGYLRIARGAYDINAERSIYPQNTVCLMRNEAELVVQYRKVNDLDDSKATWYGVFKPDLETDVAFREAEPPAHDEWNPSSLENAKHKNIVVYAASNITKSLKSLFESKDTKRDSGSLGSLSKISQKLARFNPIMSSGGGVVTELTEEDEGKNKKRPGGVVRRASVSIESAAMTGVHPQDPDYVQYFISFSCSSAWKAGQRIGIKVSIATGDERTLEYTDSHDLEPSWSEGWGPDANDTQKAGHVYVQWDGPEDSEESQGSVVITLRKGKTYIFEVEG</sequence>
<protein>
    <submittedName>
        <fullName evidence="1">Uncharacterized protein</fullName>
    </submittedName>
</protein>
<proteinExistence type="predicted"/>
<reference evidence="2" key="1">
    <citation type="submission" date="2017-09" db="EMBL/GenBank/DDBJ databases">
        <title>FDA dAtabase for Regulatory Grade micrObial Sequences (FDA-ARGOS): Supporting development and validation of Infectious Disease Dx tests.</title>
        <authorList>
            <person name="Minogue T."/>
            <person name="Wolcott M."/>
            <person name="Wasieloski L."/>
            <person name="Aguilar W."/>
            <person name="Moore D."/>
            <person name="Tallon L."/>
            <person name="Sadzewicz L."/>
            <person name="Ott S."/>
            <person name="Zhao X."/>
            <person name="Nagaraj S."/>
            <person name="Vavikolanu K."/>
            <person name="Aluvathingal J."/>
            <person name="Nadendla S."/>
            <person name="Sichtig H."/>
        </authorList>
    </citation>
    <scope>NUCLEOTIDE SEQUENCE [LARGE SCALE GENOMIC DNA]</scope>
    <source>
        <strain evidence="2">FDAARGOS_369</strain>
    </source>
</reference>
<dbReference type="AlphaFoldDB" id="A0A291DHC7"/>
<gene>
    <name evidence="1" type="ORF">CO690_09600</name>
</gene>
<dbReference type="RefSeq" id="WP_070599908.1">
    <property type="nucleotide sequence ID" value="NZ_CP023510.1"/>
</dbReference>
<evidence type="ECO:0000313" key="2">
    <source>
        <dbReference type="Proteomes" id="UP000218628"/>
    </source>
</evidence>